<reference evidence="2" key="1">
    <citation type="submission" date="2021-03" db="EMBL/GenBank/DDBJ databases">
        <title>Draft genome sequence of rust myrtle Austropuccinia psidii MF-1, a brazilian biotype.</title>
        <authorList>
            <person name="Quecine M.C."/>
            <person name="Pachon D.M.R."/>
            <person name="Bonatelli M.L."/>
            <person name="Correr F.H."/>
            <person name="Franceschini L.M."/>
            <person name="Leite T.F."/>
            <person name="Margarido G.R.A."/>
            <person name="Almeida C.A."/>
            <person name="Ferrarezi J.A."/>
            <person name="Labate C.A."/>
        </authorList>
    </citation>
    <scope>NUCLEOTIDE SEQUENCE</scope>
    <source>
        <strain evidence="2">MF-1</strain>
    </source>
</reference>
<feature type="region of interest" description="Disordered" evidence="1">
    <location>
        <begin position="73"/>
        <end position="98"/>
    </location>
</feature>
<gene>
    <name evidence="2" type="ORF">O181_012129</name>
</gene>
<keyword evidence="3" id="KW-1185">Reference proteome</keyword>
<dbReference type="EMBL" id="AVOT02003082">
    <property type="protein sequence ID" value="MBW0472414.1"/>
    <property type="molecule type" value="Genomic_DNA"/>
</dbReference>
<feature type="compositionally biased region" description="Basic residues" evidence="1">
    <location>
        <begin position="125"/>
        <end position="139"/>
    </location>
</feature>
<evidence type="ECO:0000313" key="3">
    <source>
        <dbReference type="Proteomes" id="UP000765509"/>
    </source>
</evidence>
<feature type="region of interest" description="Disordered" evidence="1">
    <location>
        <begin position="112"/>
        <end position="139"/>
    </location>
</feature>
<sequence length="139" mass="16080">MEKKRFSIESHWEKLEASCQKICLKEISFRDLMVITKGWKLTRQFRLLDERATRIGENQATIQAIEEKLNQTGNTLIPSGSQGVDQTNSAVASHHSGTSRYQWPRVTILHNPRYFPGEDKDKREKTRHLSAKGRKSQTQ</sequence>
<accession>A0A9Q3BVT5</accession>
<evidence type="ECO:0000256" key="1">
    <source>
        <dbReference type="SAM" id="MobiDB-lite"/>
    </source>
</evidence>
<dbReference type="AlphaFoldDB" id="A0A9Q3BVT5"/>
<comment type="caution">
    <text evidence="2">The sequence shown here is derived from an EMBL/GenBank/DDBJ whole genome shotgun (WGS) entry which is preliminary data.</text>
</comment>
<name>A0A9Q3BVT5_9BASI</name>
<dbReference type="Proteomes" id="UP000765509">
    <property type="component" value="Unassembled WGS sequence"/>
</dbReference>
<organism evidence="2 3">
    <name type="scientific">Austropuccinia psidii MF-1</name>
    <dbReference type="NCBI Taxonomy" id="1389203"/>
    <lineage>
        <taxon>Eukaryota</taxon>
        <taxon>Fungi</taxon>
        <taxon>Dikarya</taxon>
        <taxon>Basidiomycota</taxon>
        <taxon>Pucciniomycotina</taxon>
        <taxon>Pucciniomycetes</taxon>
        <taxon>Pucciniales</taxon>
        <taxon>Sphaerophragmiaceae</taxon>
        <taxon>Austropuccinia</taxon>
    </lineage>
</organism>
<proteinExistence type="predicted"/>
<protein>
    <submittedName>
        <fullName evidence="2">Uncharacterized protein</fullName>
    </submittedName>
</protein>
<evidence type="ECO:0000313" key="2">
    <source>
        <dbReference type="EMBL" id="MBW0472414.1"/>
    </source>
</evidence>